<dbReference type="InterPro" id="IPR036287">
    <property type="entry name" value="Rv1873-like_sf"/>
</dbReference>
<dbReference type="PIRSF" id="PIRSF008546">
    <property type="entry name" value="UCP008546"/>
    <property type="match status" value="1"/>
</dbReference>
<dbReference type="Pfam" id="PF08837">
    <property type="entry name" value="DUF1810"/>
    <property type="match status" value="1"/>
</dbReference>
<proteinExistence type="predicted"/>
<dbReference type="Proteomes" id="UP000274556">
    <property type="component" value="Unassembled WGS sequence"/>
</dbReference>
<dbReference type="AlphaFoldDB" id="A0A495UKK7"/>
<evidence type="ECO:0000313" key="1">
    <source>
        <dbReference type="EMBL" id="RKT37842.1"/>
    </source>
</evidence>
<name>A0A495UKK7_9GAMM</name>
<reference evidence="1 2" key="1">
    <citation type="submission" date="2018-10" db="EMBL/GenBank/DDBJ databases">
        <title>Genomic Encyclopedia of Archaeal and Bacterial Type Strains, Phase II (KMG-II): from individual species to whole genera.</title>
        <authorList>
            <person name="Goeker M."/>
        </authorList>
    </citation>
    <scope>NUCLEOTIDE SEQUENCE [LARGE SCALE GENOMIC DNA]</scope>
    <source>
        <strain evidence="1 2">DSM 235</strain>
    </source>
</reference>
<dbReference type="EMBL" id="RBXL01000002">
    <property type="protein sequence ID" value="RKT37842.1"/>
    <property type="molecule type" value="Genomic_DNA"/>
</dbReference>
<evidence type="ECO:0000313" key="2">
    <source>
        <dbReference type="Proteomes" id="UP000274556"/>
    </source>
</evidence>
<dbReference type="SUPFAM" id="SSF140736">
    <property type="entry name" value="Rv1873-like"/>
    <property type="match status" value="1"/>
</dbReference>
<organism evidence="1 2">
    <name type="scientific">Thiocapsa rosea</name>
    <dbReference type="NCBI Taxonomy" id="69360"/>
    <lineage>
        <taxon>Bacteria</taxon>
        <taxon>Pseudomonadati</taxon>
        <taxon>Pseudomonadota</taxon>
        <taxon>Gammaproteobacteria</taxon>
        <taxon>Chromatiales</taxon>
        <taxon>Chromatiaceae</taxon>
        <taxon>Thiocapsa</taxon>
    </lineage>
</organism>
<dbReference type="Gene3D" id="1.25.40.380">
    <property type="entry name" value="Protein of unknown function DUF1810"/>
    <property type="match status" value="1"/>
</dbReference>
<gene>
    <name evidence="1" type="ORF">BDD21_5351</name>
</gene>
<keyword evidence="2" id="KW-1185">Reference proteome</keyword>
<dbReference type="RefSeq" id="WP_120800142.1">
    <property type="nucleotide sequence ID" value="NZ_RBXL01000002.1"/>
</dbReference>
<protein>
    <submittedName>
        <fullName evidence="1">Uncharacterized protein (DUF1810 family)</fullName>
    </submittedName>
</protein>
<comment type="caution">
    <text evidence="1">The sequence shown here is derived from an EMBL/GenBank/DDBJ whole genome shotgun (WGS) entry which is preliminary data.</text>
</comment>
<accession>A0A495UKK7</accession>
<dbReference type="OrthoDB" id="9801870at2"/>
<sequence>MTADDSHDLNRYLRAQENDYAPALAEIRSGRKRTHWMWYIFPQLDGLGFSETARRYAIRGLDEARAYLGHPVLGPRLVECAEAVLAVQGRSAREIFGTPDDLKLRSCVTLFAEGSAAGSVFRWVLEVYFGGEADGRTLRLLER</sequence>
<dbReference type="InterPro" id="IPR014937">
    <property type="entry name" value="DUF1810"/>
</dbReference>